<dbReference type="FunFam" id="1.25.40.10:FF:000366">
    <property type="entry name" value="Pentatricopeptide (PPR) repeat-containing protein"/>
    <property type="match status" value="1"/>
</dbReference>
<dbReference type="InterPro" id="IPR032867">
    <property type="entry name" value="DYW_dom"/>
</dbReference>
<keyword evidence="2" id="KW-0677">Repeat</keyword>
<protein>
    <recommendedName>
        <fullName evidence="4">DYW domain-containing protein</fullName>
    </recommendedName>
</protein>
<dbReference type="GO" id="GO:0009451">
    <property type="term" value="P:RNA modification"/>
    <property type="evidence" value="ECO:0007669"/>
    <property type="project" value="InterPro"/>
</dbReference>
<name>A0AAW1NB05_SAPOF</name>
<evidence type="ECO:0000259" key="4">
    <source>
        <dbReference type="Pfam" id="PF14432"/>
    </source>
</evidence>
<dbReference type="AlphaFoldDB" id="A0AAW1NB05"/>
<dbReference type="GO" id="GO:0008270">
    <property type="term" value="F:zinc ion binding"/>
    <property type="evidence" value="ECO:0007669"/>
    <property type="project" value="InterPro"/>
</dbReference>
<comment type="caution">
    <text evidence="5">The sequence shown here is derived from an EMBL/GenBank/DDBJ whole genome shotgun (WGS) entry which is preliminary data.</text>
</comment>
<dbReference type="EMBL" id="JBDFQZ010000001">
    <property type="protein sequence ID" value="KAK9757842.1"/>
    <property type="molecule type" value="Genomic_DNA"/>
</dbReference>
<evidence type="ECO:0000313" key="5">
    <source>
        <dbReference type="EMBL" id="KAK9757842.1"/>
    </source>
</evidence>
<proteinExistence type="inferred from homology"/>
<dbReference type="PANTHER" id="PTHR47926:SF539">
    <property type="entry name" value="DYW DOMAIN-CONTAINING PROTEIN"/>
    <property type="match status" value="1"/>
</dbReference>
<evidence type="ECO:0000313" key="6">
    <source>
        <dbReference type="Proteomes" id="UP001443914"/>
    </source>
</evidence>
<feature type="repeat" description="PPR" evidence="3">
    <location>
        <begin position="535"/>
        <end position="569"/>
    </location>
</feature>
<dbReference type="Pfam" id="PF13041">
    <property type="entry name" value="PPR_2"/>
    <property type="match status" value="4"/>
</dbReference>
<feature type="repeat" description="PPR" evidence="3">
    <location>
        <begin position="298"/>
        <end position="328"/>
    </location>
</feature>
<evidence type="ECO:0000256" key="2">
    <source>
        <dbReference type="ARBA" id="ARBA00022737"/>
    </source>
</evidence>
<feature type="repeat" description="PPR" evidence="3">
    <location>
        <begin position="329"/>
        <end position="363"/>
    </location>
</feature>
<dbReference type="InterPro" id="IPR046960">
    <property type="entry name" value="PPR_At4g14850-like_plant"/>
</dbReference>
<feature type="repeat" description="PPR" evidence="3">
    <location>
        <begin position="773"/>
        <end position="807"/>
    </location>
</feature>
<reference evidence="5" key="1">
    <citation type="submission" date="2024-03" db="EMBL/GenBank/DDBJ databases">
        <title>WGS assembly of Saponaria officinalis var. Norfolk2.</title>
        <authorList>
            <person name="Jenkins J."/>
            <person name="Shu S."/>
            <person name="Grimwood J."/>
            <person name="Barry K."/>
            <person name="Goodstein D."/>
            <person name="Schmutz J."/>
            <person name="Leebens-Mack J."/>
            <person name="Osbourn A."/>
        </authorList>
    </citation>
    <scope>NUCLEOTIDE SEQUENCE [LARGE SCALE GENOMIC DNA]</scope>
    <source>
        <strain evidence="5">JIC</strain>
    </source>
</reference>
<dbReference type="PANTHER" id="PTHR47926">
    <property type="entry name" value="PENTATRICOPEPTIDE REPEAT-CONTAINING PROTEIN"/>
    <property type="match status" value="1"/>
</dbReference>
<dbReference type="Pfam" id="PF20431">
    <property type="entry name" value="E_motif"/>
    <property type="match status" value="1"/>
</dbReference>
<sequence>MHKFTTNSTNFHTFSPLFHNPSFTKTPKIITCHSHGVISDVSTNTQISISIKSSSPNRIRIVGFNGEMGINKIDSLSLVKQMHAQLVKMPKLWSYDDLMEDLITGYLRLCDFESALIVFYVGFSRNFVMWRWFFEEFRSFGGDPVEILRVFGELHRKGVNFDCEIHTVVLKISAILMDKWLGVEVHGCLIKKGFDLDVHLKCALMNFYGRCWGTDYADKVFDEMPEKDASLWNEVIVAAIMNGVPLKALQLFREMQFSSVKSDVFTVGKGLQACGKAGALEEGRQLHGYVIRNEMDNDVTISNSLISMYSKNNKVEHARKIFDSLENRNISSWNSMISGYASLGYFDEAIKLFHEMDSRNVKPDLVTWNCLLSSHLEYGLCHRVLIIFRGMVASKAKPNSGSVTPVIQAISELKSVKLGKEMHCYVIRNGLHFDLYVQTTLLDMYVKIDELVKAQAIFDLMKNRNIVGFNSLIAGYSSKGLFDDATKLLNQMQKDGIKPDIVTWNSLVYGYSLNGHLNDALSVLDKMTNFGTKPNVISWTALISGASQNGKYEESFNFFGQMVEQGVKPNSVTVTSLSQSSAGMSWLQKGREIHCWCVRNGVDEDVSVATALVHMYIKSGSLETAFDVFLKIKNRNVATWNCMLMGFAVHNRGKEGIMLFDQMVNTRILPDAITFTAVLSCCKNSGLLGEGWRYFDTMKERYNIVPTIEHYSCMIDLLGKAGYLDEAWDFIQTMPVKPDASVWGSILQSCRVHNNLTLGKIAAKNLFELEPNNSANYVLMMNLYSMSNKWEDVDRLREQMLTRGVKIQLGWSWIQVKHEVHVFNDENRPHPEIGNIYYELYQLVSEMKNAGYIPDIKSVYQDIDDTEKEKVLLTHTEKLAITYGLMKLKNGSPIRVIKSTRMCSDCHIAAKYMSLIRNREIIVKDGVRFHHFRDGSCSCRDCW</sequence>
<feature type="domain" description="DYW" evidence="4">
    <location>
        <begin position="851"/>
        <end position="943"/>
    </location>
</feature>
<dbReference type="FunFam" id="1.25.40.10:FF:000144">
    <property type="entry name" value="Pentatricopeptide repeat-containing protein, mitochondrial"/>
    <property type="match status" value="1"/>
</dbReference>
<dbReference type="FunFam" id="1.25.40.10:FF:000344">
    <property type="entry name" value="Pentatricopeptide repeat-containing protein"/>
    <property type="match status" value="1"/>
</dbReference>
<dbReference type="Proteomes" id="UP001443914">
    <property type="component" value="Unassembled WGS sequence"/>
</dbReference>
<dbReference type="InterPro" id="IPR046848">
    <property type="entry name" value="E_motif"/>
</dbReference>
<comment type="similarity">
    <text evidence="1">Belongs to the PPR family. PCMP-H subfamily.</text>
</comment>
<dbReference type="InterPro" id="IPR002885">
    <property type="entry name" value="PPR_rpt"/>
</dbReference>
<organism evidence="5 6">
    <name type="scientific">Saponaria officinalis</name>
    <name type="common">Common soapwort</name>
    <name type="synonym">Lychnis saponaria</name>
    <dbReference type="NCBI Taxonomy" id="3572"/>
    <lineage>
        <taxon>Eukaryota</taxon>
        <taxon>Viridiplantae</taxon>
        <taxon>Streptophyta</taxon>
        <taxon>Embryophyta</taxon>
        <taxon>Tracheophyta</taxon>
        <taxon>Spermatophyta</taxon>
        <taxon>Magnoliopsida</taxon>
        <taxon>eudicotyledons</taxon>
        <taxon>Gunneridae</taxon>
        <taxon>Pentapetalae</taxon>
        <taxon>Caryophyllales</taxon>
        <taxon>Caryophyllaceae</taxon>
        <taxon>Caryophylleae</taxon>
        <taxon>Saponaria</taxon>
    </lineage>
</organism>
<dbReference type="Pfam" id="PF14432">
    <property type="entry name" value="DYW_deaminase"/>
    <property type="match status" value="1"/>
</dbReference>
<evidence type="ECO:0000256" key="3">
    <source>
        <dbReference type="PROSITE-ProRule" id="PRU00708"/>
    </source>
</evidence>
<evidence type="ECO:0000256" key="1">
    <source>
        <dbReference type="ARBA" id="ARBA00006643"/>
    </source>
</evidence>
<feature type="repeat" description="PPR" evidence="3">
    <location>
        <begin position="636"/>
        <end position="670"/>
    </location>
</feature>
<dbReference type="InterPro" id="IPR011990">
    <property type="entry name" value="TPR-like_helical_dom_sf"/>
</dbReference>
<dbReference type="Gene3D" id="1.25.40.10">
    <property type="entry name" value="Tetratricopeptide repeat domain"/>
    <property type="match status" value="5"/>
</dbReference>
<feature type="repeat" description="PPR" evidence="3">
    <location>
        <begin position="465"/>
        <end position="499"/>
    </location>
</feature>
<dbReference type="GO" id="GO:0003723">
    <property type="term" value="F:RNA binding"/>
    <property type="evidence" value="ECO:0007669"/>
    <property type="project" value="InterPro"/>
</dbReference>
<keyword evidence="6" id="KW-1185">Reference proteome</keyword>
<dbReference type="FunFam" id="1.25.40.10:FF:000364">
    <property type="entry name" value="Pentatricopeptide repeat (PPR-like) superfamily protein"/>
    <property type="match status" value="1"/>
</dbReference>
<dbReference type="PROSITE" id="PS51375">
    <property type="entry name" value="PPR"/>
    <property type="match status" value="9"/>
</dbReference>
<dbReference type="Pfam" id="PF01535">
    <property type="entry name" value="PPR"/>
    <property type="match status" value="1"/>
</dbReference>
<gene>
    <name evidence="5" type="ORF">RND81_01G189800</name>
</gene>
<feature type="repeat" description="PPR" evidence="3">
    <location>
        <begin position="671"/>
        <end position="701"/>
    </location>
</feature>
<feature type="repeat" description="PPR" evidence="3">
    <location>
        <begin position="364"/>
        <end position="398"/>
    </location>
</feature>
<dbReference type="NCBIfam" id="TIGR00756">
    <property type="entry name" value="PPR"/>
    <property type="match status" value="7"/>
</dbReference>
<feature type="repeat" description="PPR" evidence="3">
    <location>
        <begin position="500"/>
        <end position="534"/>
    </location>
</feature>
<accession>A0AAW1NB05</accession>